<sequence>MGEALTGDPRVYGRVYLGTNGHGILYGDRTGPVVTPTVTPTTGTGCTAVHTPGNGWPGGFQAEVTVRNTGAAPTRAWKVTWTYGGDQKITQLWNGTLTQSGAGVSVTDAGHNGALQPNATTSVGLTGTYSGANTPPATLTCTAS</sequence>
<gene>
    <name evidence="2" type="ORF">ACFFV7_34725</name>
</gene>
<evidence type="ECO:0000313" key="3">
    <source>
        <dbReference type="Proteomes" id="UP001589647"/>
    </source>
</evidence>
<dbReference type="InterPro" id="IPR008965">
    <property type="entry name" value="CBM2/CBM3_carb-bd_dom_sf"/>
</dbReference>
<organism evidence="2 3">
    <name type="scientific">Nonomuraea spiralis</name>
    <dbReference type="NCBI Taxonomy" id="46182"/>
    <lineage>
        <taxon>Bacteria</taxon>
        <taxon>Bacillati</taxon>
        <taxon>Actinomycetota</taxon>
        <taxon>Actinomycetes</taxon>
        <taxon>Streptosporangiales</taxon>
        <taxon>Streptosporangiaceae</taxon>
        <taxon>Nonomuraea</taxon>
    </lineage>
</organism>
<dbReference type="RefSeq" id="WP_189651071.1">
    <property type="nucleotide sequence ID" value="NZ_BMRC01000017.1"/>
</dbReference>
<reference evidence="2 3" key="1">
    <citation type="submission" date="2024-09" db="EMBL/GenBank/DDBJ databases">
        <authorList>
            <person name="Sun Q."/>
            <person name="Mori K."/>
        </authorList>
    </citation>
    <scope>NUCLEOTIDE SEQUENCE [LARGE SCALE GENOMIC DNA]</scope>
    <source>
        <strain evidence="2 3">CCM 3426</strain>
    </source>
</reference>
<dbReference type="InterPro" id="IPR001919">
    <property type="entry name" value="CBD2"/>
</dbReference>
<dbReference type="SUPFAM" id="SSF49384">
    <property type="entry name" value="Carbohydrate-binding domain"/>
    <property type="match status" value="1"/>
</dbReference>
<dbReference type="Gene3D" id="2.60.40.290">
    <property type="match status" value="1"/>
</dbReference>
<accession>A0ABV5IQU6</accession>
<evidence type="ECO:0000313" key="2">
    <source>
        <dbReference type="EMBL" id="MFB9206395.1"/>
    </source>
</evidence>
<protein>
    <submittedName>
        <fullName evidence="2">Cellulose binding domain-containing protein</fullName>
    </submittedName>
</protein>
<feature type="domain" description="CBM2" evidence="1">
    <location>
        <begin position="39"/>
        <end position="144"/>
    </location>
</feature>
<dbReference type="PROSITE" id="PS51173">
    <property type="entry name" value="CBM2"/>
    <property type="match status" value="1"/>
</dbReference>
<name>A0ABV5IQU6_9ACTN</name>
<dbReference type="EMBL" id="JBHMEI010000037">
    <property type="protein sequence ID" value="MFB9206395.1"/>
    <property type="molecule type" value="Genomic_DNA"/>
</dbReference>
<dbReference type="Pfam" id="PF00553">
    <property type="entry name" value="CBM_2"/>
    <property type="match status" value="1"/>
</dbReference>
<dbReference type="Proteomes" id="UP001589647">
    <property type="component" value="Unassembled WGS sequence"/>
</dbReference>
<dbReference type="InterPro" id="IPR015943">
    <property type="entry name" value="WD40/YVTN_repeat-like_dom_sf"/>
</dbReference>
<evidence type="ECO:0000259" key="1">
    <source>
        <dbReference type="PROSITE" id="PS51173"/>
    </source>
</evidence>
<proteinExistence type="predicted"/>
<comment type="caution">
    <text evidence="2">The sequence shown here is derived from an EMBL/GenBank/DDBJ whole genome shotgun (WGS) entry which is preliminary data.</text>
</comment>
<keyword evidence="3" id="KW-1185">Reference proteome</keyword>
<dbReference type="Gene3D" id="2.130.10.10">
    <property type="entry name" value="YVTN repeat-like/Quinoprotein amine dehydrogenase"/>
    <property type="match status" value="1"/>
</dbReference>
<dbReference type="InterPro" id="IPR012291">
    <property type="entry name" value="CBM2_carb-bd_dom_sf"/>
</dbReference>
<dbReference type="SMART" id="SM00637">
    <property type="entry name" value="CBD_II"/>
    <property type="match status" value="1"/>
</dbReference>